<evidence type="ECO:0008006" key="3">
    <source>
        <dbReference type="Google" id="ProtNLM"/>
    </source>
</evidence>
<gene>
    <name evidence="1" type="ORF">HMPREF1981_01545</name>
</gene>
<protein>
    <recommendedName>
        <fullName evidence="3">Lipocalin-like domain-containing protein</fullName>
    </recommendedName>
</protein>
<dbReference type="PATRIC" id="fig|1321819.3.peg.1422"/>
<name>U2C552_9BACE</name>
<dbReference type="AlphaFoldDB" id="U2C552"/>
<dbReference type="Proteomes" id="UP000016496">
    <property type="component" value="Unassembled WGS sequence"/>
</dbReference>
<proteinExistence type="predicted"/>
<dbReference type="SUPFAM" id="SSF50882">
    <property type="entry name" value="beta-Barrel protease inhibitors"/>
    <property type="match status" value="1"/>
</dbReference>
<accession>U2C552</accession>
<dbReference type="HOGENOM" id="CLU_1764368_0_0_10"/>
<dbReference type="EMBL" id="AWSV01000085">
    <property type="protein sequence ID" value="ERI85609.1"/>
    <property type="molecule type" value="Genomic_DNA"/>
</dbReference>
<dbReference type="GO" id="GO:0004866">
    <property type="term" value="F:endopeptidase inhibitor activity"/>
    <property type="evidence" value="ECO:0007669"/>
    <property type="project" value="InterPro"/>
</dbReference>
<sequence>MKAKRCNIPTKVITGIKKINKRMIIAGYCFLLLIGGMGCQNKKQHSKNYEELLIGSWKYSEINNGVTCTVTFHPDHRLTQYFEFQHGGGKARPGEWNVNGDTLFINEKTGESSLLFEVLNDSVMMLLTHDSIPVVFERITEGLPVKQ</sequence>
<reference evidence="1 2" key="1">
    <citation type="submission" date="2013-08" db="EMBL/GenBank/DDBJ databases">
        <authorList>
            <person name="Weinstock G."/>
            <person name="Sodergren E."/>
            <person name="Wylie T."/>
            <person name="Fulton L."/>
            <person name="Fulton R."/>
            <person name="Fronick C."/>
            <person name="O'Laughlin M."/>
            <person name="Godfrey J."/>
            <person name="Miner T."/>
            <person name="Herter B."/>
            <person name="Appelbaum E."/>
            <person name="Cordes M."/>
            <person name="Lek S."/>
            <person name="Wollam A."/>
            <person name="Pepin K.H."/>
            <person name="Palsikar V.B."/>
            <person name="Mitreva M."/>
            <person name="Wilson R.K."/>
        </authorList>
    </citation>
    <scope>NUCLEOTIDE SEQUENCE [LARGE SCALE GENOMIC DNA]</scope>
    <source>
        <strain evidence="1 2">F0041</strain>
    </source>
</reference>
<dbReference type="InterPro" id="IPR016085">
    <property type="entry name" value="Protease_inh_B-barrel_dom"/>
</dbReference>
<organism evidence="1 2">
    <name type="scientific">Bacteroides pyogenes F0041</name>
    <dbReference type="NCBI Taxonomy" id="1321819"/>
    <lineage>
        <taxon>Bacteria</taxon>
        <taxon>Pseudomonadati</taxon>
        <taxon>Bacteroidota</taxon>
        <taxon>Bacteroidia</taxon>
        <taxon>Bacteroidales</taxon>
        <taxon>Bacteroidaceae</taxon>
        <taxon>Bacteroides</taxon>
    </lineage>
</organism>
<evidence type="ECO:0000313" key="1">
    <source>
        <dbReference type="EMBL" id="ERI85609.1"/>
    </source>
</evidence>
<evidence type="ECO:0000313" key="2">
    <source>
        <dbReference type="Proteomes" id="UP000016496"/>
    </source>
</evidence>
<comment type="caution">
    <text evidence="1">The sequence shown here is derived from an EMBL/GenBank/DDBJ whole genome shotgun (WGS) entry which is preliminary data.</text>
</comment>